<protein>
    <recommendedName>
        <fullName evidence="8">ABC transmembrane type-1 domain-containing protein</fullName>
    </recommendedName>
</protein>
<evidence type="ECO:0000256" key="7">
    <source>
        <dbReference type="RuleBase" id="RU363032"/>
    </source>
</evidence>
<gene>
    <name evidence="9" type="ORF">A8708_30550</name>
</gene>
<feature type="domain" description="ABC transmembrane type-1" evidence="8">
    <location>
        <begin position="79"/>
        <end position="275"/>
    </location>
</feature>
<reference evidence="9 10" key="1">
    <citation type="submission" date="2016-05" db="EMBL/GenBank/DDBJ databases">
        <title>Paenibacillus sp. 1ZS3-15 nov., isolated from the rhizosphere soil.</title>
        <authorList>
            <person name="Zhang X.X."/>
            <person name="Zhang J."/>
        </authorList>
    </citation>
    <scope>NUCLEOTIDE SEQUENCE [LARGE SCALE GENOMIC DNA]</scope>
    <source>
        <strain evidence="9 10">1ZS3-15</strain>
    </source>
</reference>
<feature type="transmembrane region" description="Helical" evidence="7">
    <location>
        <begin position="146"/>
        <end position="166"/>
    </location>
</feature>
<evidence type="ECO:0000256" key="5">
    <source>
        <dbReference type="ARBA" id="ARBA00022989"/>
    </source>
</evidence>
<comment type="subcellular location">
    <subcellularLocation>
        <location evidence="1 7">Cell membrane</location>
        <topology evidence="1 7">Multi-pass membrane protein</topology>
    </subcellularLocation>
</comment>
<keyword evidence="2 7" id="KW-0813">Transport</keyword>
<evidence type="ECO:0000256" key="3">
    <source>
        <dbReference type="ARBA" id="ARBA00022475"/>
    </source>
</evidence>
<dbReference type="RefSeq" id="WP_068662799.1">
    <property type="nucleotide sequence ID" value="NZ_LYPB01000049.1"/>
</dbReference>
<dbReference type="CDD" id="cd06261">
    <property type="entry name" value="TM_PBP2"/>
    <property type="match status" value="1"/>
</dbReference>
<dbReference type="OrthoDB" id="157184at2"/>
<feature type="transmembrane region" description="Helical" evidence="7">
    <location>
        <begin position="257"/>
        <end position="276"/>
    </location>
</feature>
<evidence type="ECO:0000256" key="6">
    <source>
        <dbReference type="ARBA" id="ARBA00023136"/>
    </source>
</evidence>
<name>A0A198AI90_9BACL</name>
<organism evidence="9 10">
    <name type="scientific">Paenibacillus oryzisoli</name>
    <dbReference type="NCBI Taxonomy" id="1850517"/>
    <lineage>
        <taxon>Bacteria</taxon>
        <taxon>Bacillati</taxon>
        <taxon>Bacillota</taxon>
        <taxon>Bacilli</taxon>
        <taxon>Bacillales</taxon>
        <taxon>Paenibacillaceae</taxon>
        <taxon>Paenibacillus</taxon>
    </lineage>
</organism>
<accession>A0A198AI90</accession>
<keyword evidence="6 7" id="KW-0472">Membrane</keyword>
<feature type="transmembrane region" description="Helical" evidence="7">
    <location>
        <begin position="17"/>
        <end position="43"/>
    </location>
</feature>
<feature type="transmembrane region" description="Helical" evidence="7">
    <location>
        <begin position="78"/>
        <end position="102"/>
    </location>
</feature>
<dbReference type="GO" id="GO:0005886">
    <property type="term" value="C:plasma membrane"/>
    <property type="evidence" value="ECO:0007669"/>
    <property type="project" value="UniProtKB-SubCell"/>
</dbReference>
<dbReference type="SUPFAM" id="SSF161098">
    <property type="entry name" value="MetI-like"/>
    <property type="match status" value="1"/>
</dbReference>
<dbReference type="EMBL" id="LYPB01000049">
    <property type="protein sequence ID" value="OAS21224.1"/>
    <property type="molecule type" value="Genomic_DNA"/>
</dbReference>
<keyword evidence="5 7" id="KW-1133">Transmembrane helix</keyword>
<evidence type="ECO:0000259" key="8">
    <source>
        <dbReference type="PROSITE" id="PS50928"/>
    </source>
</evidence>
<keyword evidence="4 7" id="KW-0812">Transmembrane</keyword>
<evidence type="ECO:0000256" key="1">
    <source>
        <dbReference type="ARBA" id="ARBA00004651"/>
    </source>
</evidence>
<feature type="transmembrane region" description="Helical" evidence="7">
    <location>
        <begin position="114"/>
        <end position="134"/>
    </location>
</feature>
<dbReference type="InterPro" id="IPR000515">
    <property type="entry name" value="MetI-like"/>
</dbReference>
<proteinExistence type="inferred from homology"/>
<dbReference type="InterPro" id="IPR035906">
    <property type="entry name" value="MetI-like_sf"/>
</dbReference>
<evidence type="ECO:0000313" key="9">
    <source>
        <dbReference type="EMBL" id="OAS21224.1"/>
    </source>
</evidence>
<comment type="caution">
    <text evidence="9">The sequence shown here is derived from an EMBL/GenBank/DDBJ whole genome shotgun (WGS) entry which is preliminary data.</text>
</comment>
<dbReference type="Proteomes" id="UP000078454">
    <property type="component" value="Unassembled WGS sequence"/>
</dbReference>
<feature type="transmembrane region" description="Helical" evidence="7">
    <location>
        <begin position="187"/>
        <end position="209"/>
    </location>
</feature>
<dbReference type="GO" id="GO:0055085">
    <property type="term" value="P:transmembrane transport"/>
    <property type="evidence" value="ECO:0007669"/>
    <property type="project" value="InterPro"/>
</dbReference>
<dbReference type="PANTHER" id="PTHR43744:SF9">
    <property type="entry name" value="POLYGALACTURONAN_RHAMNOGALACTURONAN TRANSPORT SYSTEM PERMEASE PROTEIN YTCP"/>
    <property type="match status" value="1"/>
</dbReference>
<dbReference type="AlphaFoldDB" id="A0A198AI90"/>
<comment type="similarity">
    <text evidence="7">Belongs to the binding-protein-dependent transport system permease family.</text>
</comment>
<dbReference type="PANTHER" id="PTHR43744">
    <property type="entry name" value="ABC TRANSPORTER PERMEASE PROTEIN MG189-RELATED-RELATED"/>
    <property type="match status" value="1"/>
</dbReference>
<dbReference type="PROSITE" id="PS50928">
    <property type="entry name" value="ABC_TM1"/>
    <property type="match status" value="1"/>
</dbReference>
<evidence type="ECO:0000256" key="2">
    <source>
        <dbReference type="ARBA" id="ARBA00022448"/>
    </source>
</evidence>
<keyword evidence="3" id="KW-1003">Cell membrane</keyword>
<dbReference type="STRING" id="1850517.A8708_30550"/>
<evidence type="ECO:0000313" key="10">
    <source>
        <dbReference type="Proteomes" id="UP000078454"/>
    </source>
</evidence>
<keyword evidence="10" id="KW-1185">Reference proteome</keyword>
<dbReference type="Gene3D" id="1.10.3720.10">
    <property type="entry name" value="MetI-like"/>
    <property type="match status" value="1"/>
</dbReference>
<dbReference type="Pfam" id="PF00528">
    <property type="entry name" value="BPD_transp_1"/>
    <property type="match status" value="1"/>
</dbReference>
<sequence length="291" mass="32359">MVNAKSKSLSKPSFVDYIIWFILTLLCVSTLYPFVNVIIVSFADMKDYVLQGGVLLYPRSIHFDSYRYVLRHSGLLDAYGITILITVVGTLINLVMTALGAYVLSNRELPGRNALMTIIVIAMLFNGGLIPTYLVVRSLHLVDTLWALMIPTAINAWLLILMRNFFQGIPVSLSESARLDGCSELGILVRIMLPLSLPIVATLALFYGVGHWNEYLNVVIYINNPKLSTLQMILRKMYTVSLEQLDGDSLPPPVETIRAATVILSALPIIIVYPFLQKYFVQGVMVGSVKG</sequence>
<evidence type="ECO:0000256" key="4">
    <source>
        <dbReference type="ARBA" id="ARBA00022692"/>
    </source>
</evidence>